<keyword evidence="2" id="KW-1185">Reference proteome</keyword>
<organism evidence="1 2">
    <name type="scientific">Peptoniphilus senegalensis</name>
    <dbReference type="NCBI Taxonomy" id="1465757"/>
    <lineage>
        <taxon>Bacteria</taxon>
        <taxon>Bacillati</taxon>
        <taxon>Bacillota</taxon>
        <taxon>Tissierellia</taxon>
        <taxon>Tissierellales</taxon>
        <taxon>Peptoniphilaceae</taxon>
        <taxon>Peptoniphilus</taxon>
    </lineage>
</organism>
<evidence type="ECO:0000313" key="2">
    <source>
        <dbReference type="Proteomes" id="UP001491691"/>
    </source>
</evidence>
<gene>
    <name evidence="1" type="ORF">AAA073_07105</name>
</gene>
<dbReference type="EMBL" id="JBBNPP010000013">
    <property type="protein sequence ID" value="MEQ3347198.1"/>
    <property type="molecule type" value="Genomic_DNA"/>
</dbReference>
<name>A0ABV1J217_9FIRM</name>
<evidence type="ECO:0000313" key="1">
    <source>
        <dbReference type="EMBL" id="MEQ3347198.1"/>
    </source>
</evidence>
<proteinExistence type="predicted"/>
<sequence length="174" mass="21175">MFPYPDWNNFNCYENKLYQKFKNDIIEGRLIFLNKKINIRREPFYKGKEEIFYHITCSSINHSDMEDRSPSTDRMIRVPWIRDIIKHSPCQHNCCESKPIIWKELFRNGNYRYQIYFNRYLIVIEERENYCLLITAFYVEKEYYHKGLLKRYRKAENADNIISASSESPPTRGS</sequence>
<accession>A0ABV1J217</accession>
<evidence type="ECO:0008006" key="3">
    <source>
        <dbReference type="Google" id="ProtNLM"/>
    </source>
</evidence>
<dbReference type="Proteomes" id="UP001491691">
    <property type="component" value="Unassembled WGS sequence"/>
</dbReference>
<comment type="caution">
    <text evidence="1">The sequence shown here is derived from an EMBL/GenBank/DDBJ whole genome shotgun (WGS) entry which is preliminary data.</text>
</comment>
<protein>
    <recommendedName>
        <fullName evidence="3">Phage-Barnase-EndoU-ColicinE5/D-RelE like nuclease 2 domain-containing protein</fullName>
    </recommendedName>
</protein>
<reference evidence="1 2" key="1">
    <citation type="submission" date="2024-04" db="EMBL/GenBank/DDBJ databases">
        <title>Human intestinal bacterial collection.</title>
        <authorList>
            <person name="Pauvert C."/>
            <person name="Hitch T.C.A."/>
            <person name="Clavel T."/>
        </authorList>
    </citation>
    <scope>NUCLEOTIDE SEQUENCE [LARGE SCALE GENOMIC DNA]</scope>
    <source>
        <strain evidence="1 2">CLA-SR-H019</strain>
    </source>
</reference>